<keyword evidence="4 6" id="KW-1133">Transmembrane helix</keyword>
<comment type="subcellular location">
    <subcellularLocation>
        <location evidence="1">Membrane</location>
        <topology evidence="1">Multi-pass membrane protein</topology>
    </subcellularLocation>
</comment>
<comment type="similarity">
    <text evidence="2">Belongs to the oxidase-dependent Fe transporter (OFeT) (TC 9.A.10.1) family.</text>
</comment>
<dbReference type="EMBL" id="DSYK01000081">
    <property type="protein sequence ID" value="HGS20536.1"/>
    <property type="molecule type" value="Genomic_DNA"/>
</dbReference>
<dbReference type="PANTHER" id="PTHR31632">
    <property type="entry name" value="IRON TRANSPORTER FTH1"/>
    <property type="match status" value="1"/>
</dbReference>
<feature type="transmembrane region" description="Helical" evidence="6">
    <location>
        <begin position="112"/>
        <end position="131"/>
    </location>
</feature>
<dbReference type="Pfam" id="PF03239">
    <property type="entry name" value="FTR1"/>
    <property type="match status" value="1"/>
</dbReference>
<gene>
    <name evidence="7" type="ORF">ENT37_01560</name>
</gene>
<evidence type="ECO:0000256" key="2">
    <source>
        <dbReference type="ARBA" id="ARBA00008333"/>
    </source>
</evidence>
<evidence type="ECO:0000256" key="3">
    <source>
        <dbReference type="ARBA" id="ARBA00022692"/>
    </source>
</evidence>
<dbReference type="InterPro" id="IPR004923">
    <property type="entry name" value="FTR1/Fip1/EfeU"/>
</dbReference>
<comment type="caution">
    <text evidence="7">The sequence shown here is derived from an EMBL/GenBank/DDBJ whole genome shotgun (WGS) entry which is preliminary data.</text>
</comment>
<evidence type="ECO:0000256" key="6">
    <source>
        <dbReference type="SAM" id="Phobius"/>
    </source>
</evidence>
<dbReference type="PANTHER" id="PTHR31632:SF2">
    <property type="entry name" value="PLASMA MEMBRANE IRON PERMEASE"/>
    <property type="match status" value="1"/>
</dbReference>
<reference evidence="7" key="1">
    <citation type="journal article" date="2020" name="mSystems">
        <title>Genome- and Community-Level Interaction Insights into Carbon Utilization and Element Cycling Functions of Hydrothermarchaeota in Hydrothermal Sediment.</title>
        <authorList>
            <person name="Zhou Z."/>
            <person name="Liu Y."/>
            <person name="Xu W."/>
            <person name="Pan J."/>
            <person name="Luo Z.H."/>
            <person name="Li M."/>
        </authorList>
    </citation>
    <scope>NUCLEOTIDE SEQUENCE [LARGE SCALE GENOMIC DNA]</scope>
    <source>
        <strain evidence="7">SpSt-573</strain>
    </source>
</reference>
<name>A0A7C4KG29_9CHLR</name>
<sequence>MLTNRLCRLASFLRIGAAGPINGSPGGQLDFTSIFFTGVTFMIPSFLLALREGLEAALIIGIVLGALHKMNRPALKPAVWRGTAAAIGGSFLVALVLNLIGAELEGAGEQIFEGFTMLLAAGVLTWMIFWMKRQSRHLKKELEEKTSQAVGRSGQRALFALAFLAVFREGVELALFLLATRFASSPLQTIIGALLGLAGAVILGWMMFNSSRRLNLQQFFTVTSILLILFAAGLVGHAVHEFNELGWIPAIIDPVYNLNPLLPEQSFVGDILKALFGYNGNPSLTETIAYLGYFGILLVITWPGRYRKPVLATG</sequence>
<dbReference type="GO" id="GO:0033573">
    <property type="term" value="C:high-affinity iron permease complex"/>
    <property type="evidence" value="ECO:0007669"/>
    <property type="project" value="InterPro"/>
</dbReference>
<protein>
    <submittedName>
        <fullName evidence="7">Iron transporter</fullName>
    </submittedName>
</protein>
<organism evidence="7">
    <name type="scientific">Anaerolinea thermolimosa</name>
    <dbReference type="NCBI Taxonomy" id="229919"/>
    <lineage>
        <taxon>Bacteria</taxon>
        <taxon>Bacillati</taxon>
        <taxon>Chloroflexota</taxon>
        <taxon>Anaerolineae</taxon>
        <taxon>Anaerolineales</taxon>
        <taxon>Anaerolineaceae</taxon>
        <taxon>Anaerolinea</taxon>
    </lineage>
</organism>
<dbReference type="AlphaFoldDB" id="A0A7C4KG29"/>
<evidence type="ECO:0000256" key="1">
    <source>
        <dbReference type="ARBA" id="ARBA00004141"/>
    </source>
</evidence>
<keyword evidence="5 6" id="KW-0472">Membrane</keyword>
<feature type="transmembrane region" description="Helical" evidence="6">
    <location>
        <begin position="34"/>
        <end position="67"/>
    </location>
</feature>
<evidence type="ECO:0000256" key="4">
    <source>
        <dbReference type="ARBA" id="ARBA00022989"/>
    </source>
</evidence>
<evidence type="ECO:0000313" key="7">
    <source>
        <dbReference type="EMBL" id="HGS20536.1"/>
    </source>
</evidence>
<feature type="transmembrane region" description="Helical" evidence="6">
    <location>
        <begin position="287"/>
        <end position="304"/>
    </location>
</feature>
<keyword evidence="3 6" id="KW-0812">Transmembrane</keyword>
<feature type="transmembrane region" description="Helical" evidence="6">
    <location>
        <begin position="157"/>
        <end position="178"/>
    </location>
</feature>
<dbReference type="GO" id="GO:0015093">
    <property type="term" value="F:ferrous iron transmembrane transporter activity"/>
    <property type="evidence" value="ECO:0007669"/>
    <property type="project" value="TreeGrafter"/>
</dbReference>
<feature type="transmembrane region" description="Helical" evidence="6">
    <location>
        <begin position="79"/>
        <end position="100"/>
    </location>
</feature>
<evidence type="ECO:0000256" key="5">
    <source>
        <dbReference type="ARBA" id="ARBA00023136"/>
    </source>
</evidence>
<accession>A0A7C4KG29</accession>
<proteinExistence type="inferred from homology"/>
<feature type="transmembrane region" description="Helical" evidence="6">
    <location>
        <begin position="220"/>
        <end position="239"/>
    </location>
</feature>
<feature type="transmembrane region" description="Helical" evidence="6">
    <location>
        <begin position="190"/>
        <end position="208"/>
    </location>
</feature>